<dbReference type="PANTHER" id="PTHR35797">
    <property type="entry name" value="PROTEASE-RELATED"/>
    <property type="match status" value="1"/>
</dbReference>
<dbReference type="InterPro" id="IPR042150">
    <property type="entry name" value="MmRce1-like"/>
</dbReference>
<keyword evidence="2" id="KW-0472">Membrane</keyword>
<evidence type="ECO:0000313" key="4">
    <source>
        <dbReference type="EMBL" id="MVT26464.1"/>
    </source>
</evidence>
<gene>
    <name evidence="4" type="ORF">GNZ21_08875</name>
</gene>
<dbReference type="GO" id="GO:0006508">
    <property type="term" value="P:proteolysis"/>
    <property type="evidence" value="ECO:0007669"/>
    <property type="project" value="UniProtKB-KW"/>
</dbReference>
<feature type="transmembrane region" description="Helical" evidence="2">
    <location>
        <begin position="213"/>
        <end position="236"/>
    </location>
</feature>
<comment type="caution">
    <text evidence="4">The sequence shown here is derived from an EMBL/GenBank/DDBJ whole genome shotgun (WGS) entry which is preliminary data.</text>
</comment>
<feature type="domain" description="CAAX prenyl protease 2/Lysostaphin resistance protein A-like" evidence="3">
    <location>
        <begin position="103"/>
        <end position="191"/>
    </location>
</feature>
<feature type="transmembrane region" description="Helical" evidence="2">
    <location>
        <begin position="118"/>
        <end position="137"/>
    </location>
</feature>
<keyword evidence="4" id="KW-0378">Hydrolase</keyword>
<organism evidence="4 5">
    <name type="scientific">Nesterenkonia alkaliphila</name>
    <dbReference type="NCBI Taxonomy" id="1463631"/>
    <lineage>
        <taxon>Bacteria</taxon>
        <taxon>Bacillati</taxon>
        <taxon>Actinomycetota</taxon>
        <taxon>Actinomycetes</taxon>
        <taxon>Micrococcales</taxon>
        <taxon>Micrococcaceae</taxon>
        <taxon>Nesterenkonia</taxon>
    </lineage>
</organism>
<dbReference type="EMBL" id="WRPM01000064">
    <property type="protein sequence ID" value="MVT26464.1"/>
    <property type="molecule type" value="Genomic_DNA"/>
</dbReference>
<dbReference type="GO" id="GO:0008237">
    <property type="term" value="F:metallopeptidase activity"/>
    <property type="evidence" value="ECO:0007669"/>
    <property type="project" value="UniProtKB-KW"/>
</dbReference>
<keyword evidence="2" id="KW-1133">Transmembrane helix</keyword>
<feature type="compositionally biased region" description="Low complexity" evidence="1">
    <location>
        <begin position="30"/>
        <end position="39"/>
    </location>
</feature>
<feature type="region of interest" description="Disordered" evidence="1">
    <location>
        <begin position="1"/>
        <end position="101"/>
    </location>
</feature>
<dbReference type="GO" id="GO:0004175">
    <property type="term" value="F:endopeptidase activity"/>
    <property type="evidence" value="ECO:0007669"/>
    <property type="project" value="UniProtKB-ARBA"/>
</dbReference>
<reference evidence="4 5" key="1">
    <citation type="submission" date="2019-12" db="EMBL/GenBank/DDBJ databases">
        <title>Nesterenkonia muleiensis sp. nov., a novel actinobacterium isolated from sap of Populus euphratica.</title>
        <authorList>
            <person name="Wang R."/>
        </authorList>
    </citation>
    <scope>NUCLEOTIDE SEQUENCE [LARGE SCALE GENOMIC DNA]</scope>
    <source>
        <strain evidence="4 5">F10</strain>
    </source>
</reference>
<dbReference type="PANTHER" id="PTHR35797:SF1">
    <property type="entry name" value="PROTEASE"/>
    <property type="match status" value="1"/>
</dbReference>
<dbReference type="Pfam" id="PF02517">
    <property type="entry name" value="Rce1-like"/>
    <property type="match status" value="1"/>
</dbReference>
<dbReference type="InterPro" id="IPR003675">
    <property type="entry name" value="Rce1/LyrA-like_dom"/>
</dbReference>
<sequence length="245" mass="26022">MGAVPGDRGSAPDLPLQETARGRRRGGRARMGTVGRVRGSPSGPDPQDRGDVAGGTRCPGHYGVGSAAGLGRGGSHRTALGTGRCPGSDSHPSGRHGVHAPGGWREELAWRGYLTTLLAPRGFAATTALIGGLWALWHLPLILALASAGELDGRDVMAKTVDLLLAAVLVSALRYLSGSVWPAVFAHALFNNLFQMVQYNFMEPLREMPAGGYWGYMAISWTIWLIVDAVLVTWVYRTTGGRLPK</sequence>
<evidence type="ECO:0000313" key="5">
    <source>
        <dbReference type="Proteomes" id="UP000460157"/>
    </source>
</evidence>
<dbReference type="AlphaFoldDB" id="A0A7K1UJ96"/>
<dbReference type="GO" id="GO:0080120">
    <property type="term" value="P:CAAX-box protein maturation"/>
    <property type="evidence" value="ECO:0007669"/>
    <property type="project" value="UniProtKB-ARBA"/>
</dbReference>
<evidence type="ECO:0000259" key="3">
    <source>
        <dbReference type="Pfam" id="PF02517"/>
    </source>
</evidence>
<dbReference type="Proteomes" id="UP000460157">
    <property type="component" value="Unassembled WGS sequence"/>
</dbReference>
<name>A0A7K1UJ96_9MICC</name>
<proteinExistence type="predicted"/>
<feature type="transmembrane region" description="Helical" evidence="2">
    <location>
        <begin position="157"/>
        <end position="176"/>
    </location>
</feature>
<accession>A0A7K1UJ96</accession>
<keyword evidence="4" id="KW-0645">Protease</keyword>
<keyword evidence="2" id="KW-0812">Transmembrane</keyword>
<protein>
    <submittedName>
        <fullName evidence="4">CPBP family intramembrane metalloprotease</fullName>
    </submittedName>
</protein>
<evidence type="ECO:0000256" key="1">
    <source>
        <dbReference type="SAM" id="MobiDB-lite"/>
    </source>
</evidence>
<keyword evidence="5" id="KW-1185">Reference proteome</keyword>
<feature type="compositionally biased region" description="Gly residues" evidence="1">
    <location>
        <begin position="62"/>
        <end position="73"/>
    </location>
</feature>
<keyword evidence="4" id="KW-0482">Metalloprotease</keyword>
<evidence type="ECO:0000256" key="2">
    <source>
        <dbReference type="SAM" id="Phobius"/>
    </source>
</evidence>